<evidence type="ECO:0000313" key="2">
    <source>
        <dbReference type="EMBL" id="TYI06503.1"/>
    </source>
</evidence>
<reference evidence="2 3" key="1">
    <citation type="submission" date="2019-07" db="EMBL/GenBank/DDBJ databases">
        <title>WGS assembly of Gossypium tomentosum.</title>
        <authorList>
            <person name="Chen Z.J."/>
            <person name="Sreedasyam A."/>
            <person name="Ando A."/>
            <person name="Song Q."/>
            <person name="De L."/>
            <person name="Hulse-Kemp A."/>
            <person name="Ding M."/>
            <person name="Ye W."/>
            <person name="Kirkbride R."/>
            <person name="Jenkins J."/>
            <person name="Plott C."/>
            <person name="Lovell J."/>
            <person name="Lin Y.-M."/>
            <person name="Vaughn R."/>
            <person name="Liu B."/>
            <person name="Li W."/>
            <person name="Simpson S."/>
            <person name="Scheffler B."/>
            <person name="Saski C."/>
            <person name="Grover C."/>
            <person name="Hu G."/>
            <person name="Conover J."/>
            <person name="Carlson J."/>
            <person name="Shu S."/>
            <person name="Boston L."/>
            <person name="Williams M."/>
            <person name="Peterson D."/>
            <person name="Mcgee K."/>
            <person name="Jones D."/>
            <person name="Wendel J."/>
            <person name="Stelly D."/>
            <person name="Grimwood J."/>
            <person name="Schmutz J."/>
        </authorList>
    </citation>
    <scope>NUCLEOTIDE SEQUENCE [LARGE SCALE GENOMIC DNA]</scope>
    <source>
        <strain evidence="2">7179.01</strain>
    </source>
</reference>
<name>A0A5D2NSX0_GOSTO</name>
<keyword evidence="3" id="KW-1185">Reference proteome</keyword>
<dbReference type="AlphaFoldDB" id="A0A5D2NSX0"/>
<accession>A0A5D2NSX0</accession>
<gene>
    <name evidence="2" type="ORF">ES332_A10G163800v1</name>
</gene>
<evidence type="ECO:0000313" key="3">
    <source>
        <dbReference type="Proteomes" id="UP000322667"/>
    </source>
</evidence>
<dbReference type="InterPro" id="IPR046796">
    <property type="entry name" value="Transposase_32_dom"/>
</dbReference>
<dbReference type="Pfam" id="PF20167">
    <property type="entry name" value="Transposase_32"/>
    <property type="match status" value="1"/>
</dbReference>
<dbReference type="EMBL" id="CM017619">
    <property type="protein sequence ID" value="TYI06503.1"/>
    <property type="molecule type" value="Genomic_DNA"/>
</dbReference>
<proteinExistence type="predicted"/>
<feature type="domain" description="Putative plant transposon protein" evidence="1">
    <location>
        <begin position="13"/>
        <end position="102"/>
    </location>
</feature>
<dbReference type="Proteomes" id="UP000322667">
    <property type="component" value="Chromosome A10"/>
</dbReference>
<sequence>MAQPLCWKLHLRTNFPTSIPQEQLTPNAIMWLQFINTKVYLVANMCNIDMFQGTILHVILWKEKICVGTWIYQSMLFCVKKNKVELFFPHLVMALCKQAQVPIGKLECYLQPSKQPIHEPN</sequence>
<protein>
    <recommendedName>
        <fullName evidence="1">Putative plant transposon protein domain-containing protein</fullName>
    </recommendedName>
</protein>
<organism evidence="2 3">
    <name type="scientific">Gossypium tomentosum</name>
    <name type="common">Hawaiian cotton</name>
    <name type="synonym">Gossypium sandvicense</name>
    <dbReference type="NCBI Taxonomy" id="34277"/>
    <lineage>
        <taxon>Eukaryota</taxon>
        <taxon>Viridiplantae</taxon>
        <taxon>Streptophyta</taxon>
        <taxon>Embryophyta</taxon>
        <taxon>Tracheophyta</taxon>
        <taxon>Spermatophyta</taxon>
        <taxon>Magnoliopsida</taxon>
        <taxon>eudicotyledons</taxon>
        <taxon>Gunneridae</taxon>
        <taxon>Pentapetalae</taxon>
        <taxon>rosids</taxon>
        <taxon>malvids</taxon>
        <taxon>Malvales</taxon>
        <taxon>Malvaceae</taxon>
        <taxon>Malvoideae</taxon>
        <taxon>Gossypium</taxon>
    </lineage>
</organism>
<evidence type="ECO:0000259" key="1">
    <source>
        <dbReference type="Pfam" id="PF20167"/>
    </source>
</evidence>